<proteinExistence type="predicted"/>
<evidence type="ECO:0000313" key="3">
    <source>
        <dbReference type="EMBL" id="RCK78683.1"/>
    </source>
</evidence>
<evidence type="ECO:0000313" key="4">
    <source>
        <dbReference type="Proteomes" id="UP000252355"/>
    </source>
</evidence>
<feature type="chain" id="PRO_5016647584" evidence="2">
    <location>
        <begin position="25"/>
        <end position="345"/>
    </location>
</feature>
<reference evidence="3 4" key="1">
    <citation type="submission" date="2018-05" db="EMBL/GenBank/DDBJ databases">
        <title>A metagenomic window into the 2 km-deep terrestrial subsurface aquifer revealed taxonomically and functionally diverse microbial community comprising novel uncultured bacterial lineages.</title>
        <authorList>
            <person name="Kadnikov V.V."/>
            <person name="Mardanov A.V."/>
            <person name="Beletsky A.V."/>
            <person name="Banks D."/>
            <person name="Pimenov N.V."/>
            <person name="Frank Y.A."/>
            <person name="Karnachuk O.V."/>
            <person name="Ravin N.V."/>
        </authorList>
    </citation>
    <scope>NUCLEOTIDE SEQUENCE [LARGE SCALE GENOMIC DNA]</scope>
    <source>
        <strain evidence="3">BY5</strain>
    </source>
</reference>
<dbReference type="EMBL" id="QOQW01000020">
    <property type="protein sequence ID" value="RCK78683.1"/>
    <property type="molecule type" value="Genomic_DNA"/>
</dbReference>
<name>A0A367ZKQ5_9BACT</name>
<organism evidence="3 4">
    <name type="scientific">Candidatus Ozemobacter sibiricus</name>
    <dbReference type="NCBI Taxonomy" id="2268124"/>
    <lineage>
        <taxon>Bacteria</taxon>
        <taxon>Candidatus Ozemobacteria</taxon>
        <taxon>Candidatus Ozemobacterales</taxon>
        <taxon>Candidatus Ozemobacteraceae</taxon>
        <taxon>Candidatus Ozemobacter</taxon>
    </lineage>
</organism>
<feature type="region of interest" description="Disordered" evidence="1">
    <location>
        <begin position="217"/>
        <end position="236"/>
    </location>
</feature>
<sequence length="345" mass="40049">MRRLALVALALVGLIGHLAQPVPAKDLQQLEYLELLIATLVPPEQGTYRRHTMPRFVGSRGFRNGRWYPFLLEYELNSWSTLLETVRRLYEFHEIDMSVYPRENQAIVVFERRDAPRTRTWRTRFNVALFEGRPEPGIESFSLWERPFPVELHVFDEREALTFVDQLRDFQASGLRFDLTREFSLSLTPDIDPDGRRYLLVRFFPFFVPPRRKAEEAEAEARQVGHHGDFQPGTHSPWDPDGAWRGALDQLLDVPRFERGWLAPPGTATTTIWLQELRGTTDPDGSPCWHFQGAAADPKAVSRFVRELQDSGWYEQVKVDALATRYLPGLDRLVTYFRLAARPLR</sequence>
<gene>
    <name evidence="3" type="ORF">OZSIB_1210</name>
</gene>
<protein>
    <submittedName>
        <fullName evidence="3">Uncharacterized protein</fullName>
    </submittedName>
</protein>
<feature type="compositionally biased region" description="Basic and acidic residues" evidence="1">
    <location>
        <begin position="217"/>
        <end position="229"/>
    </location>
</feature>
<dbReference type="Proteomes" id="UP000252355">
    <property type="component" value="Unassembled WGS sequence"/>
</dbReference>
<comment type="caution">
    <text evidence="3">The sequence shown here is derived from an EMBL/GenBank/DDBJ whole genome shotgun (WGS) entry which is preliminary data.</text>
</comment>
<accession>A0A367ZKQ5</accession>
<evidence type="ECO:0000256" key="2">
    <source>
        <dbReference type="SAM" id="SignalP"/>
    </source>
</evidence>
<evidence type="ECO:0000256" key="1">
    <source>
        <dbReference type="SAM" id="MobiDB-lite"/>
    </source>
</evidence>
<dbReference type="AlphaFoldDB" id="A0A367ZKQ5"/>
<feature type="signal peptide" evidence="2">
    <location>
        <begin position="1"/>
        <end position="24"/>
    </location>
</feature>
<keyword evidence="2" id="KW-0732">Signal</keyword>